<proteinExistence type="predicted"/>
<dbReference type="Pfam" id="PF11127">
    <property type="entry name" value="YgaP-like_TM"/>
    <property type="match status" value="1"/>
</dbReference>
<keyword evidence="1" id="KW-0812">Transmembrane</keyword>
<dbReference type="InterPro" id="IPR021309">
    <property type="entry name" value="YgaP-like_TM"/>
</dbReference>
<reference evidence="3" key="1">
    <citation type="submission" date="2016-10" db="EMBL/GenBank/DDBJ databases">
        <title>Sequence of Gallionella enrichment culture.</title>
        <authorList>
            <person name="Poehlein A."/>
            <person name="Muehling M."/>
            <person name="Daniel R."/>
        </authorList>
    </citation>
    <scope>NUCLEOTIDE SEQUENCE</scope>
</reference>
<feature type="domain" description="Inner membrane protein YgaP-like transmembrane" evidence="2">
    <location>
        <begin position="1"/>
        <end position="61"/>
    </location>
</feature>
<keyword evidence="1" id="KW-0472">Membrane</keyword>
<keyword evidence="1" id="KW-1133">Transmembrane helix</keyword>
<evidence type="ECO:0000313" key="3">
    <source>
        <dbReference type="EMBL" id="OIQ66837.1"/>
    </source>
</evidence>
<accession>A0A1J5PTE8</accession>
<organism evidence="3">
    <name type="scientific">mine drainage metagenome</name>
    <dbReference type="NCBI Taxonomy" id="410659"/>
    <lineage>
        <taxon>unclassified sequences</taxon>
        <taxon>metagenomes</taxon>
        <taxon>ecological metagenomes</taxon>
    </lineage>
</organism>
<gene>
    <name evidence="3" type="ORF">GALL_515910</name>
</gene>
<comment type="caution">
    <text evidence="3">The sequence shown here is derived from an EMBL/GenBank/DDBJ whole genome shotgun (WGS) entry which is preliminary data.</text>
</comment>
<feature type="transmembrane region" description="Helical" evidence="1">
    <location>
        <begin position="12"/>
        <end position="35"/>
    </location>
</feature>
<evidence type="ECO:0000259" key="2">
    <source>
        <dbReference type="Pfam" id="PF11127"/>
    </source>
</evidence>
<dbReference type="AlphaFoldDB" id="A0A1J5PTE8"/>
<sequence length="62" mass="6553">MIHNVGTVDRAIRIIGGLILIALAATHTVGVWGWIGVVPLATGIISWCPVYALLGLNSCKTR</sequence>
<evidence type="ECO:0000256" key="1">
    <source>
        <dbReference type="SAM" id="Phobius"/>
    </source>
</evidence>
<name>A0A1J5PTE8_9ZZZZ</name>
<dbReference type="EMBL" id="MLJW01006331">
    <property type="protein sequence ID" value="OIQ66837.1"/>
    <property type="molecule type" value="Genomic_DNA"/>
</dbReference>
<protein>
    <recommendedName>
        <fullName evidence="2">Inner membrane protein YgaP-like transmembrane domain-containing protein</fullName>
    </recommendedName>
</protein>
<feature type="transmembrane region" description="Helical" evidence="1">
    <location>
        <begin position="41"/>
        <end position="59"/>
    </location>
</feature>